<keyword evidence="4" id="KW-0677">Repeat</keyword>
<dbReference type="InterPro" id="IPR029487">
    <property type="entry name" value="NEL_dom"/>
</dbReference>
<dbReference type="EC" id="2.3.2.27" evidence="2"/>
<dbReference type="Pfam" id="PF20178">
    <property type="entry name" value="ToxA_N"/>
    <property type="match status" value="1"/>
</dbReference>
<comment type="similarity">
    <text evidence="6">Belongs to the LRR-containing bacterial E3 ligase family.</text>
</comment>
<dbReference type="InterPro" id="IPR032675">
    <property type="entry name" value="LRR_dom_sf"/>
</dbReference>
<name>A0ABU8QM05_9PSED</name>
<proteinExistence type="inferred from homology"/>
<dbReference type="SUPFAM" id="SSF52058">
    <property type="entry name" value="L domain-like"/>
    <property type="match status" value="1"/>
</dbReference>
<feature type="domain" description="NEL" evidence="7">
    <location>
        <begin position="1230"/>
        <end position="1567"/>
    </location>
</feature>
<evidence type="ECO:0000256" key="2">
    <source>
        <dbReference type="ARBA" id="ARBA00012483"/>
    </source>
</evidence>
<keyword evidence="5" id="KW-0843">Virulence</keyword>
<keyword evidence="3" id="KW-0433">Leucine-rich repeat</keyword>
<dbReference type="Gene3D" id="1.20.58.360">
    <property type="entry name" value="Shigella T3SS effector IpaH defines"/>
    <property type="match status" value="1"/>
</dbReference>
<comment type="caution">
    <text evidence="8">The sequence shown here is derived from an EMBL/GenBank/DDBJ whole genome shotgun (WGS) entry which is preliminary data.</text>
</comment>
<dbReference type="Proteomes" id="UP001380290">
    <property type="component" value="Unassembled WGS sequence"/>
</dbReference>
<dbReference type="RefSeq" id="WP_339597884.1">
    <property type="nucleotide sequence ID" value="NZ_JBBHLC010000001.1"/>
</dbReference>
<evidence type="ECO:0000256" key="1">
    <source>
        <dbReference type="ARBA" id="ARBA00000900"/>
    </source>
</evidence>
<dbReference type="PANTHER" id="PTHR45617:SF101">
    <property type="entry name" value="LEUCINE-RICH ALPHA-2-GLYCOPROTEIN"/>
    <property type="match status" value="1"/>
</dbReference>
<evidence type="ECO:0000256" key="5">
    <source>
        <dbReference type="ARBA" id="ARBA00023026"/>
    </source>
</evidence>
<accession>A0ABU8QM05</accession>
<comment type="PTM">
    <text evidence="6">Ubiquitinated in the presence of host E1 ubiquitin-activating enzyme, E2 ubiquitin-conjugating enzyme and ubiquitin.</text>
</comment>
<evidence type="ECO:0000256" key="3">
    <source>
        <dbReference type="ARBA" id="ARBA00022614"/>
    </source>
</evidence>
<dbReference type="PANTHER" id="PTHR45617">
    <property type="entry name" value="LEUCINE RICH REPEAT FAMILY PROTEIN"/>
    <property type="match status" value="1"/>
</dbReference>
<keyword evidence="6" id="KW-0833">Ubl conjugation pathway</keyword>
<dbReference type="PROSITE" id="PS52053">
    <property type="entry name" value="NEL"/>
    <property type="match status" value="1"/>
</dbReference>
<protein>
    <recommendedName>
        <fullName evidence="2">RING-type E3 ubiquitin transferase</fullName>
        <ecNumber evidence="2">2.3.2.27</ecNumber>
    </recommendedName>
</protein>
<feature type="active site" description="Glycyl thioester intermediate" evidence="6">
    <location>
        <position position="1322"/>
    </location>
</feature>
<keyword evidence="6" id="KW-0964">Secreted</keyword>
<evidence type="ECO:0000259" key="7">
    <source>
        <dbReference type="PROSITE" id="PS52053"/>
    </source>
</evidence>
<dbReference type="PROSITE" id="PS51450">
    <property type="entry name" value="LRR"/>
    <property type="match status" value="1"/>
</dbReference>
<evidence type="ECO:0000256" key="4">
    <source>
        <dbReference type="ARBA" id="ARBA00022737"/>
    </source>
</evidence>
<gene>
    <name evidence="8" type="ORF">V7S98_00390</name>
</gene>
<keyword evidence="6" id="KW-0832">Ubl conjugation</keyword>
<evidence type="ECO:0000256" key="6">
    <source>
        <dbReference type="PROSITE-ProRule" id="PRU01398"/>
    </source>
</evidence>
<organism evidence="8 9">
    <name type="scientific">Pseudomonas farsensis</name>
    <dbReference type="NCBI Taxonomy" id="2745492"/>
    <lineage>
        <taxon>Bacteria</taxon>
        <taxon>Pseudomonadati</taxon>
        <taxon>Pseudomonadota</taxon>
        <taxon>Gammaproteobacteria</taxon>
        <taxon>Pseudomonadales</taxon>
        <taxon>Pseudomonadaceae</taxon>
        <taxon>Pseudomonas</taxon>
    </lineage>
</organism>
<evidence type="ECO:0000313" key="9">
    <source>
        <dbReference type="Proteomes" id="UP001380290"/>
    </source>
</evidence>
<keyword evidence="6" id="KW-0808">Transferase</keyword>
<reference evidence="8 9" key="1">
    <citation type="submission" date="2024-02" db="EMBL/GenBank/DDBJ databases">
        <title>Identification of pathogenicity and growth-promoting function of Pseudomonas putida variant.</title>
        <authorList>
            <person name="Sun J."/>
        </authorList>
    </citation>
    <scope>NUCLEOTIDE SEQUENCE [LARGE SCALE GENOMIC DNA]</scope>
    <source>
        <strain evidence="8 9">A03</strain>
    </source>
</reference>
<dbReference type="EMBL" id="JBBHLC010000001">
    <property type="protein sequence ID" value="MEJ5861687.1"/>
    <property type="molecule type" value="Genomic_DNA"/>
</dbReference>
<sequence>MSHSPLSPHLAFIHKRLPEWLASANAGQRQDLKRRIIRSHAAMRRLTEALEPVQGIDAYCRPLLEEVLPRWYPDVAVPGIDLGQVTEGMQTRSWFEAALQNFDEDATITLHDSDGGTQRSAEDAKTFVSGIRNLDLGQRYRDHLDDHLDTDTFRELLHQQIRTAFGADVLLARLQGHLDARGQTLGDAVLAGLAPSAQAQLQCSFVSLYGKPLSGPMIIQLDQADTPECLLYLPGHPHQPLRQHPNRQALARALTELLWEQSEREFFNRYIAHADQPHIAERLRTHLYPSYPYATLQPSPPVLERGEHIHWLKRAFPASTDLWQETLDKNARLEITATAWRKDAFIESARVQVERRLQDAATLAVPVAQRDAAAQLARIESWLGVGLTVLNVAGLFVPGLGEALLITGGAQLVDEFLEGVHAANEGDAEAAIGHLFDVFENLAQFAALGAAAEFAEPQGILHDWHLTGSGKQQRLWHGELKPFTQPQPWPAQTLADGQGLYTWEGERWWLHEGRAAQVKQAPGGTWHLAEVAAQRHHPKLLGNGQGTWLMEHERPLAWQQETLLKRMGPVSEGLDQATLERALRCSGYDAATLRKVTADHQPLPALLADSLQALGGIEPGLAEQETAGAAILAQDFPSLSLRARREILAQARPVDLAQLQRTGRLPLRIAETARLHLREGRISRALARFYHDNGPAADRDTLLFNSLARLPGWAGEVRLELREGMLTGELKAQVGEQTLPTKVLVRNGTRYVPYDEQGQALSGEHDIYRAILQALPDSERTALQIQVHQGPELRDALFEQAASDRSKAALDLHMAPVRPQYRLPTRLPGERRIGYRLSGRGHGALTEDEQFDQLFPANPEGDRESLRQRLRHQAGGEPGAFARLLDQLRQEYQQLDSALLSWVHDPEGIALGALELRRSNRESLAQRIRSAWRRENPDDPTGTFDNVILMAEAHQLDALPRLPVRLPHVRQLVINGLTETSSAELAPFLQAFPGLRSLDLADNSLHVLPEALAAMQELQSLDLAENFVELNDTNLGVIVRLRSLRRLNLTDAVQGLPVAALERLATLPLLDTLQADLNSLNFSVEQFEALANWPALRGLSLGQNEISLNEASRTALARLNQLEILSLYENPLGLAPDLTGWTNLQQLDLEDTGIAEWPAGLEALFDQTPLNMRRLDLSGNDLTDAPDLQAAAYARSVREGQTGFSYSLDDNPFSAEAWQRLERAGLQVNAPAEVGGMALELWPQSLHQHLTTTAQDPAWQPLYNLFRRLPDTADYARSPTGVRARMHQVVQTLAVEEAQAPWGRAQVMQHINDLIEDAGQQCVDQASLLFSEIETDVLVWQGISQAATGDADQAAAVGTAGCLYRQRLLDARVGELYQARVARRRALADASDDAARTAAPPLHADDDLADASLTEPDYLLDELEMALHARIHLRQSLHLPPQPDGMMFAYLARLSDATLQRLSQGVMDNYNITGLTQWAAEQSFWQAWLRRLAPQAFETQAQRWEAASEYFDTLATTGVAAGPYTGPAVPEALVAALEREVADVQGLNWRSDGILQQHDLTAEPYVNLLPSPLDRVGAVMLRARRDAERALVATLTAGLIENHTAQAMTTS</sequence>
<dbReference type="InterPro" id="IPR001611">
    <property type="entry name" value="Leu-rich_rpt"/>
</dbReference>
<dbReference type="Gene3D" id="3.80.10.10">
    <property type="entry name" value="Ribonuclease Inhibitor"/>
    <property type="match status" value="1"/>
</dbReference>
<keyword evidence="6" id="KW-1035">Host cytoplasm</keyword>
<dbReference type="Pfam" id="PF14496">
    <property type="entry name" value="NEL"/>
    <property type="match status" value="1"/>
</dbReference>
<dbReference type="InterPro" id="IPR046673">
    <property type="entry name" value="ToxA_N"/>
</dbReference>
<keyword evidence="9" id="KW-1185">Reference proteome</keyword>
<dbReference type="Pfam" id="PF13855">
    <property type="entry name" value="LRR_8"/>
    <property type="match status" value="1"/>
</dbReference>
<comment type="catalytic activity">
    <reaction evidence="1">
        <text>S-ubiquitinyl-[E2 ubiquitin-conjugating enzyme]-L-cysteine + [acceptor protein]-L-lysine = [E2 ubiquitin-conjugating enzyme]-L-cysteine + N(6)-ubiquitinyl-[acceptor protein]-L-lysine.</text>
        <dbReference type="EC" id="2.3.2.27"/>
    </reaction>
</comment>
<evidence type="ECO:0000313" key="8">
    <source>
        <dbReference type="EMBL" id="MEJ5861687.1"/>
    </source>
</evidence>